<keyword evidence="1" id="KW-0812">Transmembrane</keyword>
<proteinExistence type="predicted"/>
<evidence type="ECO:0000256" key="1">
    <source>
        <dbReference type="SAM" id="Phobius"/>
    </source>
</evidence>
<comment type="caution">
    <text evidence="2">The sequence shown here is derived from an EMBL/GenBank/DDBJ whole genome shotgun (WGS) entry which is preliminary data.</text>
</comment>
<gene>
    <name evidence="2" type="ORF">HHL17_00500</name>
</gene>
<accession>A0A848GD93</accession>
<dbReference type="RefSeq" id="WP_169222870.1">
    <property type="nucleotide sequence ID" value="NZ_JABBGC010000001.1"/>
</dbReference>
<feature type="transmembrane region" description="Helical" evidence="1">
    <location>
        <begin position="66"/>
        <end position="87"/>
    </location>
</feature>
<dbReference type="Proteomes" id="UP000583266">
    <property type="component" value="Unassembled WGS sequence"/>
</dbReference>
<feature type="transmembrane region" description="Helical" evidence="1">
    <location>
        <begin position="33"/>
        <end position="54"/>
    </location>
</feature>
<evidence type="ECO:0000313" key="3">
    <source>
        <dbReference type="Proteomes" id="UP000583266"/>
    </source>
</evidence>
<organism evidence="2 3">
    <name type="scientific">Chitinophaga fulva</name>
    <dbReference type="NCBI Taxonomy" id="2728842"/>
    <lineage>
        <taxon>Bacteria</taxon>
        <taxon>Pseudomonadati</taxon>
        <taxon>Bacteroidota</taxon>
        <taxon>Chitinophagia</taxon>
        <taxon>Chitinophagales</taxon>
        <taxon>Chitinophagaceae</taxon>
        <taxon>Chitinophaga</taxon>
    </lineage>
</organism>
<sequence length="88" mass="9047">MKPFVQKLLWMLGVPLSIALVLAVSGDEGILSAGLLLLFVVPAYLVIGVLLAIFSREGAEAGKAMVLAAGIIMMVGLSTCGLIIAGLH</sequence>
<protein>
    <submittedName>
        <fullName evidence="2">Uncharacterized protein</fullName>
    </submittedName>
</protein>
<keyword evidence="1" id="KW-1133">Transmembrane helix</keyword>
<evidence type="ECO:0000313" key="2">
    <source>
        <dbReference type="EMBL" id="NML35661.1"/>
    </source>
</evidence>
<keyword evidence="3" id="KW-1185">Reference proteome</keyword>
<name>A0A848GD93_9BACT</name>
<reference evidence="2 3" key="1">
    <citation type="submission" date="2020-04" db="EMBL/GenBank/DDBJ databases">
        <title>Chitinophaga sp. G-6-1-13 sp. nov., isolated from soil.</title>
        <authorList>
            <person name="Dahal R.H."/>
            <person name="Chaudhary D.K."/>
        </authorList>
    </citation>
    <scope>NUCLEOTIDE SEQUENCE [LARGE SCALE GENOMIC DNA]</scope>
    <source>
        <strain evidence="2 3">G-6-1-13</strain>
    </source>
</reference>
<dbReference type="AlphaFoldDB" id="A0A848GD93"/>
<keyword evidence="1" id="KW-0472">Membrane</keyword>
<dbReference type="EMBL" id="JABBGC010000001">
    <property type="protein sequence ID" value="NML35661.1"/>
    <property type="molecule type" value="Genomic_DNA"/>
</dbReference>